<dbReference type="Proteomes" id="UP000182624">
    <property type="component" value="Unassembled WGS sequence"/>
</dbReference>
<protein>
    <recommendedName>
        <fullName evidence="3">HipA-like C-terminal domain-containing protein</fullName>
    </recommendedName>
</protein>
<dbReference type="EMBL" id="FOXO01000002">
    <property type="protein sequence ID" value="SFP45161.1"/>
    <property type="molecule type" value="Genomic_DNA"/>
</dbReference>
<reference evidence="2" key="1">
    <citation type="submission" date="2016-10" db="EMBL/GenBank/DDBJ databases">
        <authorList>
            <person name="Varghese N."/>
            <person name="Submissions S."/>
        </authorList>
    </citation>
    <scope>NUCLEOTIDE SEQUENCE [LARGE SCALE GENOMIC DNA]</scope>
    <source>
        <strain evidence="2">P18</strain>
    </source>
</reference>
<proteinExistence type="predicted"/>
<evidence type="ECO:0000313" key="1">
    <source>
        <dbReference type="EMBL" id="SFP45161.1"/>
    </source>
</evidence>
<gene>
    <name evidence="1" type="ORF">SAMN04487928_102106</name>
</gene>
<dbReference type="AlphaFoldDB" id="A0A1I5QGJ4"/>
<evidence type="ECO:0008006" key="3">
    <source>
        <dbReference type="Google" id="ProtNLM"/>
    </source>
</evidence>
<accession>A0A1I5QGJ4</accession>
<name>A0A1I5QGJ4_9FIRM</name>
<keyword evidence="2" id="KW-1185">Reference proteome</keyword>
<sequence length="413" mass="47907">MNEDRMFILKHKDIDVAILQLNNDGEIMNHHIINPMHMPYLGSTKSRHLYDWWKQRSIPEGREHLLSLLKAYDCSSPSELLMKNLGLSLTDTYWICPAELTLLWEEVNLFKNGNKTIHFHSGEGRAHYSNSPDAALNGSLDKKAINIKGKWFLDKLSNPKYANGIQNVNESFVSLVHSQQGFSGYTPYEILGEGSEVNKYSRCHFFTDEHLELITAFQVTGGYKNEESYDSSTELNKFIDICINNGLDRGYVQGFLDYMIMIDFITTNADRHWDNFGILRDPDTLKFVSMAPIYDNGNSMFFDIPQYMNRASLLRLEDNGIDKLEINRLQLVHNKTLVNASLLPTPLKVKKYYIEHGIDSPKAKMIADSYSNKLDLFLEFQHDIPISYDREMYYYLDEVPYVKQRPNPNYKDF</sequence>
<organism evidence="1 2">
    <name type="scientific">Butyrivibrio proteoclasticus</name>
    <dbReference type="NCBI Taxonomy" id="43305"/>
    <lineage>
        <taxon>Bacteria</taxon>
        <taxon>Bacillati</taxon>
        <taxon>Bacillota</taxon>
        <taxon>Clostridia</taxon>
        <taxon>Lachnospirales</taxon>
        <taxon>Lachnospiraceae</taxon>
        <taxon>Butyrivibrio</taxon>
    </lineage>
</organism>
<dbReference type="Gene3D" id="1.10.1070.20">
    <property type="match status" value="1"/>
</dbReference>
<evidence type="ECO:0000313" key="2">
    <source>
        <dbReference type="Proteomes" id="UP000182624"/>
    </source>
</evidence>
<dbReference type="OrthoDB" id="9812605at2"/>